<dbReference type="Pfam" id="PF01979">
    <property type="entry name" value="Amidohydro_1"/>
    <property type="match status" value="1"/>
</dbReference>
<dbReference type="EC" id="3.5.1.25" evidence="2"/>
<feature type="binding site" evidence="12">
    <location>
        <position position="127"/>
    </location>
    <ligand>
        <name>Zn(2+)</name>
        <dbReference type="ChEBI" id="CHEBI:29105"/>
    </ligand>
</feature>
<feature type="binding site" evidence="11">
    <location>
        <position position="225"/>
    </location>
    <ligand>
        <name>substrate</name>
    </ligand>
</feature>
<evidence type="ECO:0000256" key="2">
    <source>
        <dbReference type="ARBA" id="ARBA00011899"/>
    </source>
</evidence>
<dbReference type="EMBL" id="JACCFW010000001">
    <property type="protein sequence ID" value="NYJ74330.1"/>
    <property type="molecule type" value="Genomic_DNA"/>
</dbReference>
<evidence type="ECO:0000256" key="8">
    <source>
        <dbReference type="ARBA" id="ARBA00060590"/>
    </source>
</evidence>
<dbReference type="SUPFAM" id="SSF51556">
    <property type="entry name" value="Metallo-dependent hydrolases"/>
    <property type="match status" value="1"/>
</dbReference>
<feature type="binding site" evidence="11">
    <location>
        <position position="248"/>
    </location>
    <ligand>
        <name>substrate</name>
    </ligand>
</feature>
<dbReference type="RefSeq" id="WP_179480130.1">
    <property type="nucleotide sequence ID" value="NZ_JACCFW010000001.1"/>
</dbReference>
<reference evidence="14 15" key="1">
    <citation type="submission" date="2020-07" db="EMBL/GenBank/DDBJ databases">
        <title>Sequencing the genomes of 1000 actinobacteria strains.</title>
        <authorList>
            <person name="Klenk H.-P."/>
        </authorList>
    </citation>
    <scope>NUCLEOTIDE SEQUENCE [LARGE SCALE GENOMIC DNA]</scope>
    <source>
        <strain evidence="14 15">DSM 29531</strain>
    </source>
</reference>
<dbReference type="PANTHER" id="PTHR11113:SF14">
    <property type="entry name" value="N-ACETYLGLUCOSAMINE-6-PHOSPHATE DEACETYLASE"/>
    <property type="match status" value="1"/>
</dbReference>
<evidence type="ECO:0000256" key="11">
    <source>
        <dbReference type="PIRSR" id="PIRSR038994-2"/>
    </source>
</evidence>
<evidence type="ECO:0000256" key="10">
    <source>
        <dbReference type="PIRSR" id="PIRSR038994-1"/>
    </source>
</evidence>
<evidence type="ECO:0000256" key="4">
    <source>
        <dbReference type="ARBA" id="ARBA00022723"/>
    </source>
</evidence>
<dbReference type="GO" id="GO:0008448">
    <property type="term" value="F:N-acetylglucosamine-6-phosphate deacetylase activity"/>
    <property type="evidence" value="ECO:0007669"/>
    <property type="project" value="UniProtKB-EC"/>
</dbReference>
<comment type="catalytic activity">
    <reaction evidence="7">
        <text>N-acetyl-D-glucosamine 6-phosphate + H2O = D-glucosamine 6-phosphate + acetate</text>
        <dbReference type="Rhea" id="RHEA:22936"/>
        <dbReference type="ChEBI" id="CHEBI:15377"/>
        <dbReference type="ChEBI" id="CHEBI:30089"/>
        <dbReference type="ChEBI" id="CHEBI:57513"/>
        <dbReference type="ChEBI" id="CHEBI:58725"/>
        <dbReference type="EC" id="3.5.1.25"/>
    </reaction>
</comment>
<sequence length="389" mass="40030">MLIHAARLLGAGDAVPDGAEGWVRIEDARVRAVGAGTPSGRADLEFADGWVAPGFVDIHCHGGGGGDVASADPESIRHAARYHARHGTGAMLASLVTASLDDLCAQLEAVADVVEAGDTAVRGAHLEGPFLSHARCGAQNPAHLILPDMPAFERLVEAARGTLRMITVAPELPGALDLVRAALRRDVTVALGHTDATYEQCLPAIEAGATVATHLFNGMRPLHHREPGPVGAALDRGLWCEVIADGIHLHPAVLRMAARAASDRLVAVTDAISAAGLPDGRHELGGQAVVVTDGTARLARDASLAGSTLTMRAAVRRCVEAGMSVPVAVRAATRSPSVAAGLDAHGRIEPGADGRLLHLGSFNGATPFGDGEAARWVGTPVDVDPGGRR</sequence>
<dbReference type="GO" id="GO:0006046">
    <property type="term" value="P:N-acetylglucosamine catabolic process"/>
    <property type="evidence" value="ECO:0007669"/>
    <property type="project" value="TreeGrafter"/>
</dbReference>
<evidence type="ECO:0000313" key="15">
    <source>
        <dbReference type="Proteomes" id="UP000571817"/>
    </source>
</evidence>
<dbReference type="PANTHER" id="PTHR11113">
    <property type="entry name" value="N-ACETYLGLUCOSAMINE-6-PHOSPHATE DEACETYLASE"/>
    <property type="match status" value="1"/>
</dbReference>
<feature type="binding site" evidence="12">
    <location>
        <position position="214"/>
    </location>
    <ligand>
        <name>Zn(2+)</name>
        <dbReference type="ChEBI" id="CHEBI:29105"/>
    </ligand>
</feature>
<comment type="similarity">
    <text evidence="1 9">Belongs to the metallo-dependent hydrolases superfamily. NagA family.</text>
</comment>
<dbReference type="NCBIfam" id="TIGR00221">
    <property type="entry name" value="nagA"/>
    <property type="match status" value="1"/>
</dbReference>
<evidence type="ECO:0000313" key="14">
    <source>
        <dbReference type="EMBL" id="NYJ74330.1"/>
    </source>
</evidence>
<keyword evidence="15" id="KW-1185">Reference proteome</keyword>
<feature type="binding site" evidence="11">
    <location>
        <begin position="217"/>
        <end position="218"/>
    </location>
    <ligand>
        <name>substrate</name>
    </ligand>
</feature>
<feature type="binding site" evidence="12">
    <location>
        <position position="193"/>
    </location>
    <ligand>
        <name>Zn(2+)</name>
        <dbReference type="ChEBI" id="CHEBI:29105"/>
    </ligand>
</feature>
<feature type="domain" description="Amidohydrolase-related" evidence="13">
    <location>
        <begin position="51"/>
        <end position="357"/>
    </location>
</feature>
<keyword evidence="4 12" id="KW-0479">Metal-binding</keyword>
<evidence type="ECO:0000256" key="3">
    <source>
        <dbReference type="ARBA" id="ARBA00018029"/>
    </source>
</evidence>
<keyword evidence="5 9" id="KW-0378">Hydrolase</keyword>
<organism evidence="14 15">
    <name type="scientific">Allobranchiibius huperziae</name>
    <dbReference type="NCBI Taxonomy" id="1874116"/>
    <lineage>
        <taxon>Bacteria</taxon>
        <taxon>Bacillati</taxon>
        <taxon>Actinomycetota</taxon>
        <taxon>Actinomycetes</taxon>
        <taxon>Micrococcales</taxon>
        <taxon>Dermacoccaceae</taxon>
        <taxon>Allobranchiibius</taxon>
    </lineage>
</organism>
<feature type="active site" description="Proton donor/acceptor" evidence="10">
    <location>
        <position position="270"/>
    </location>
</feature>
<dbReference type="InterPro" id="IPR006680">
    <property type="entry name" value="Amidohydro-rel"/>
</dbReference>
<comment type="pathway">
    <text evidence="8">Amino-sugar metabolism; N-acetylneuraminate degradation; D-fructose 6-phosphate from N-acetylneuraminate: step 4/5.</text>
</comment>
<name>A0A853DHV6_9MICO</name>
<evidence type="ECO:0000259" key="13">
    <source>
        <dbReference type="Pfam" id="PF01979"/>
    </source>
</evidence>
<evidence type="ECO:0000256" key="1">
    <source>
        <dbReference type="ARBA" id="ARBA00010716"/>
    </source>
</evidence>
<dbReference type="InterPro" id="IPR032466">
    <property type="entry name" value="Metal_Hydrolase"/>
</dbReference>
<dbReference type="Gene3D" id="3.20.20.140">
    <property type="entry name" value="Metal-dependent hydrolases"/>
    <property type="match status" value="1"/>
</dbReference>
<keyword evidence="6 9" id="KW-0119">Carbohydrate metabolism</keyword>
<dbReference type="SUPFAM" id="SSF51338">
    <property type="entry name" value="Composite domain of metallo-dependent hydrolases"/>
    <property type="match status" value="1"/>
</dbReference>
<accession>A0A853DHV6</accession>
<evidence type="ECO:0000256" key="12">
    <source>
        <dbReference type="PIRSR" id="PIRSR038994-3"/>
    </source>
</evidence>
<gene>
    <name evidence="14" type="ORF">HNR15_001293</name>
</gene>
<dbReference type="InterPro" id="IPR011059">
    <property type="entry name" value="Metal-dep_hydrolase_composite"/>
</dbReference>
<evidence type="ECO:0000256" key="5">
    <source>
        <dbReference type="ARBA" id="ARBA00022801"/>
    </source>
</evidence>
<evidence type="ECO:0000256" key="6">
    <source>
        <dbReference type="ARBA" id="ARBA00023277"/>
    </source>
</evidence>
<comment type="caution">
    <text evidence="14">The sequence shown here is derived from an EMBL/GenBank/DDBJ whole genome shotgun (WGS) entry which is preliminary data.</text>
</comment>
<proteinExistence type="inferred from homology"/>
<dbReference type="Gene3D" id="2.30.40.10">
    <property type="entry name" value="Urease, subunit C, domain 1"/>
    <property type="match status" value="1"/>
</dbReference>
<dbReference type="PIRSF" id="PIRSF038994">
    <property type="entry name" value="NagA"/>
    <property type="match status" value="1"/>
</dbReference>
<feature type="binding site" evidence="11">
    <location>
        <begin position="304"/>
        <end position="306"/>
    </location>
    <ligand>
        <name>substrate</name>
    </ligand>
</feature>
<dbReference type="FunFam" id="3.20.20.140:FF:000004">
    <property type="entry name" value="N-acetylglucosamine-6-phosphate deacetylase"/>
    <property type="match status" value="1"/>
</dbReference>
<dbReference type="AlphaFoldDB" id="A0A853DHV6"/>
<feature type="binding site" evidence="11">
    <location>
        <position position="138"/>
    </location>
    <ligand>
        <name>substrate</name>
    </ligand>
</feature>
<evidence type="ECO:0000256" key="7">
    <source>
        <dbReference type="ARBA" id="ARBA00047647"/>
    </source>
</evidence>
<dbReference type="InterPro" id="IPR003764">
    <property type="entry name" value="GlcNAc_6-P_deAcase"/>
</dbReference>
<comment type="cofactor">
    <cofactor evidence="12">
        <name>a divalent metal cation</name>
        <dbReference type="ChEBI" id="CHEBI:60240"/>
    </cofactor>
    <text evidence="12">Binds 1 divalent metal cation per subunit.</text>
</comment>
<dbReference type="GO" id="GO:0046872">
    <property type="term" value="F:metal ion binding"/>
    <property type="evidence" value="ECO:0007669"/>
    <property type="project" value="UniProtKB-KW"/>
</dbReference>
<dbReference type="Proteomes" id="UP000571817">
    <property type="component" value="Unassembled WGS sequence"/>
</dbReference>
<evidence type="ECO:0000256" key="9">
    <source>
        <dbReference type="PIRNR" id="PIRNR038994"/>
    </source>
</evidence>
<dbReference type="CDD" id="cd00854">
    <property type="entry name" value="NagA"/>
    <property type="match status" value="1"/>
</dbReference>
<protein>
    <recommendedName>
        <fullName evidence="3">N-acetylglucosamine-6-phosphate deacetylase</fullName>
        <ecNumber evidence="2">3.5.1.25</ecNumber>
    </recommendedName>
</protein>